<keyword evidence="3" id="KW-1185">Reference proteome</keyword>
<keyword evidence="2" id="KW-0489">Methyltransferase</keyword>
<dbReference type="Proteomes" id="UP000276282">
    <property type="component" value="Unassembled WGS sequence"/>
</dbReference>
<proteinExistence type="predicted"/>
<protein>
    <submittedName>
        <fullName evidence="2">Methyltransferase family protein</fullName>
    </submittedName>
</protein>
<name>A0A495P4C9_9FLAO</name>
<gene>
    <name evidence="2" type="ORF">BC962_2742</name>
</gene>
<accession>A0A495P4C9</accession>
<organism evidence="2 3">
    <name type="scientific">Gillisia mitskevichiae</name>
    <dbReference type="NCBI Taxonomy" id="270921"/>
    <lineage>
        <taxon>Bacteria</taxon>
        <taxon>Pseudomonadati</taxon>
        <taxon>Bacteroidota</taxon>
        <taxon>Flavobacteriia</taxon>
        <taxon>Flavobacteriales</taxon>
        <taxon>Flavobacteriaceae</taxon>
        <taxon>Gillisia</taxon>
    </lineage>
</organism>
<sequence>MLEDQEGNKGHSESYFGDYRDFWWNPTFIELTAKRLDLSKHNSMLDVGCGQGHWTRILAPFLAENAEITAVDSDERWYSKNEELERLFAKSDNPFVLTKGNAQQLPFEDDQFDLVTCQTVLIHVPKPQQALEEMKRVLKPGGSLLCVEPNNIIQSLTKTSLSKNDSIDETLDHIKYRLIIEKGKKNMGQGDNSLGDLLPGMFALAEMHDIEVRLSDKAIAMYPPYSTKEQVATLKQWMTGSSWKSNTQKDIDFFSAAGEEFMPFYFEYQEKYARRDDHLMGALQREQYHAAGGSLMYLVSGTK</sequence>
<dbReference type="CDD" id="cd02440">
    <property type="entry name" value="AdoMet_MTases"/>
    <property type="match status" value="1"/>
</dbReference>
<dbReference type="PANTHER" id="PTHR43591">
    <property type="entry name" value="METHYLTRANSFERASE"/>
    <property type="match status" value="1"/>
</dbReference>
<evidence type="ECO:0000313" key="3">
    <source>
        <dbReference type="Proteomes" id="UP000276282"/>
    </source>
</evidence>
<evidence type="ECO:0000313" key="2">
    <source>
        <dbReference type="EMBL" id="RKS45067.1"/>
    </source>
</evidence>
<feature type="domain" description="Methyltransferase type 11" evidence="1">
    <location>
        <begin position="45"/>
        <end position="146"/>
    </location>
</feature>
<evidence type="ECO:0000259" key="1">
    <source>
        <dbReference type="Pfam" id="PF08241"/>
    </source>
</evidence>
<dbReference type="EMBL" id="RBLG01000004">
    <property type="protein sequence ID" value="RKS45067.1"/>
    <property type="molecule type" value="Genomic_DNA"/>
</dbReference>
<dbReference type="GO" id="GO:0008757">
    <property type="term" value="F:S-adenosylmethionine-dependent methyltransferase activity"/>
    <property type="evidence" value="ECO:0007669"/>
    <property type="project" value="InterPro"/>
</dbReference>
<dbReference type="SUPFAM" id="SSF53335">
    <property type="entry name" value="S-adenosyl-L-methionine-dependent methyltransferases"/>
    <property type="match status" value="1"/>
</dbReference>
<dbReference type="Pfam" id="PF08241">
    <property type="entry name" value="Methyltransf_11"/>
    <property type="match status" value="1"/>
</dbReference>
<dbReference type="Gene3D" id="3.40.50.150">
    <property type="entry name" value="Vaccinia Virus protein VP39"/>
    <property type="match status" value="1"/>
</dbReference>
<comment type="caution">
    <text evidence="2">The sequence shown here is derived from an EMBL/GenBank/DDBJ whole genome shotgun (WGS) entry which is preliminary data.</text>
</comment>
<dbReference type="InterPro" id="IPR013216">
    <property type="entry name" value="Methyltransf_11"/>
</dbReference>
<dbReference type="GO" id="GO:0032259">
    <property type="term" value="P:methylation"/>
    <property type="evidence" value="ECO:0007669"/>
    <property type="project" value="UniProtKB-KW"/>
</dbReference>
<keyword evidence="2" id="KW-0808">Transferase</keyword>
<dbReference type="AlphaFoldDB" id="A0A495P4C9"/>
<reference evidence="2 3" key="1">
    <citation type="submission" date="2018-10" db="EMBL/GenBank/DDBJ databases">
        <title>Genomic Encyclopedia of Archaeal and Bacterial Type Strains, Phase II (KMG-II): from individual species to whole genera.</title>
        <authorList>
            <person name="Goeker M."/>
        </authorList>
    </citation>
    <scope>NUCLEOTIDE SEQUENCE [LARGE SCALE GENOMIC DNA]</scope>
    <source>
        <strain evidence="2 3">DSM 19839</strain>
    </source>
</reference>
<dbReference type="InterPro" id="IPR029063">
    <property type="entry name" value="SAM-dependent_MTases_sf"/>
</dbReference>